<feature type="compositionally biased region" description="Polar residues" evidence="1">
    <location>
        <begin position="10"/>
        <end position="25"/>
    </location>
</feature>
<dbReference type="Proteomes" id="UP001529510">
    <property type="component" value="Unassembled WGS sequence"/>
</dbReference>
<evidence type="ECO:0000313" key="3">
    <source>
        <dbReference type="Proteomes" id="UP001529510"/>
    </source>
</evidence>
<name>A0ABD0MX33_CIRMR</name>
<feature type="non-terminal residue" evidence="2">
    <location>
        <position position="207"/>
    </location>
</feature>
<accession>A0ABD0MX33</accession>
<feature type="region of interest" description="Disordered" evidence="1">
    <location>
        <begin position="1"/>
        <end position="26"/>
    </location>
</feature>
<dbReference type="EMBL" id="JAMKFB020000025">
    <property type="protein sequence ID" value="KAL0154549.1"/>
    <property type="molecule type" value="Genomic_DNA"/>
</dbReference>
<sequence length="207" mass="22814">VKQEFGIRTDFNTNELPGQHSTTSPAGLITTGDPTDSDEVQPLEHLCSIINPSHRSHPADRSLNAGADVHPMFHPSLVDFNNSLYQKPQQDLSYKGQPSLPMTGGSLQGCNNQGLNQAKDTKAYLQNTVKISTTLALSPCSHGPRLPRCFLFPTRQLLPKELDGPSTFSKSYRMSQGGERLNIKQEPQEDKELAFRSIGLQDITLDD</sequence>
<reference evidence="2 3" key="1">
    <citation type="submission" date="2024-05" db="EMBL/GenBank/DDBJ databases">
        <title>Genome sequencing and assembly of Indian major carp, Cirrhinus mrigala (Hamilton, 1822).</title>
        <authorList>
            <person name="Mohindra V."/>
            <person name="Chowdhury L.M."/>
            <person name="Lal K."/>
            <person name="Jena J.K."/>
        </authorList>
    </citation>
    <scope>NUCLEOTIDE SEQUENCE [LARGE SCALE GENOMIC DNA]</scope>
    <source>
        <strain evidence="2">CM1030</strain>
        <tissue evidence="2">Blood</tissue>
    </source>
</reference>
<comment type="caution">
    <text evidence="2">The sequence shown here is derived from an EMBL/GenBank/DDBJ whole genome shotgun (WGS) entry which is preliminary data.</text>
</comment>
<organism evidence="2 3">
    <name type="scientific">Cirrhinus mrigala</name>
    <name type="common">Mrigala</name>
    <dbReference type="NCBI Taxonomy" id="683832"/>
    <lineage>
        <taxon>Eukaryota</taxon>
        <taxon>Metazoa</taxon>
        <taxon>Chordata</taxon>
        <taxon>Craniata</taxon>
        <taxon>Vertebrata</taxon>
        <taxon>Euteleostomi</taxon>
        <taxon>Actinopterygii</taxon>
        <taxon>Neopterygii</taxon>
        <taxon>Teleostei</taxon>
        <taxon>Ostariophysi</taxon>
        <taxon>Cypriniformes</taxon>
        <taxon>Cyprinidae</taxon>
        <taxon>Labeoninae</taxon>
        <taxon>Labeonini</taxon>
        <taxon>Cirrhinus</taxon>
    </lineage>
</organism>
<dbReference type="AlphaFoldDB" id="A0ABD0MX33"/>
<gene>
    <name evidence="2" type="ORF">M9458_048812</name>
</gene>
<evidence type="ECO:0000313" key="2">
    <source>
        <dbReference type="EMBL" id="KAL0154549.1"/>
    </source>
</evidence>
<keyword evidence="3" id="KW-1185">Reference proteome</keyword>
<feature type="non-terminal residue" evidence="2">
    <location>
        <position position="1"/>
    </location>
</feature>
<protein>
    <submittedName>
        <fullName evidence="2">Uncharacterized protein</fullName>
    </submittedName>
</protein>
<evidence type="ECO:0000256" key="1">
    <source>
        <dbReference type="SAM" id="MobiDB-lite"/>
    </source>
</evidence>
<proteinExistence type="predicted"/>